<reference evidence="2 3" key="1">
    <citation type="submission" date="2014-04" db="EMBL/GenBank/DDBJ databases">
        <authorList>
            <consortium name="DOE Joint Genome Institute"/>
            <person name="Kuo A."/>
            <person name="Kohler A."/>
            <person name="Nagy L.G."/>
            <person name="Floudas D."/>
            <person name="Copeland A."/>
            <person name="Barry K.W."/>
            <person name="Cichocki N."/>
            <person name="Veneault-Fourrey C."/>
            <person name="LaButti K."/>
            <person name="Lindquist E.A."/>
            <person name="Lipzen A."/>
            <person name="Lundell T."/>
            <person name="Morin E."/>
            <person name="Murat C."/>
            <person name="Sun H."/>
            <person name="Tunlid A."/>
            <person name="Henrissat B."/>
            <person name="Grigoriev I.V."/>
            <person name="Hibbett D.S."/>
            <person name="Martin F."/>
            <person name="Nordberg H.P."/>
            <person name="Cantor M.N."/>
            <person name="Hua S.X."/>
        </authorList>
    </citation>
    <scope>NUCLEOTIDE SEQUENCE [LARGE SCALE GENOMIC DNA]</scope>
    <source>
        <strain evidence="2 3">LaAM-08-1</strain>
    </source>
</reference>
<proteinExistence type="predicted"/>
<protein>
    <submittedName>
        <fullName evidence="2">Uncharacterized protein</fullName>
    </submittedName>
</protein>
<dbReference type="EMBL" id="KN838743">
    <property type="protein sequence ID" value="KIJ95793.1"/>
    <property type="molecule type" value="Genomic_DNA"/>
</dbReference>
<dbReference type="OrthoDB" id="342281at2759"/>
<dbReference type="AlphaFoldDB" id="A0A0C9X3F8"/>
<sequence length="214" mass="23135">MFWRWEFRRGMNDEARRWFGEGFRCRKKKLGVGDKNFDEGKNLSVGVGQIFGVGVRKSFGVGIGENFGVGVGKNFGVGVGKTFGKGKAFGEGVEKAFEVVYAPNVPAAYIVGLAERLQHIENTLSGLSVDSERTKAKADDGVRGYHDLVSQLGALETRLSGESRKVMEAGRRRRGGKREGTWTGHGQGHASDAEALVKLKASGNKTQAAIPGME</sequence>
<dbReference type="STRING" id="1095629.A0A0C9X3F8"/>
<evidence type="ECO:0000313" key="2">
    <source>
        <dbReference type="EMBL" id="KIJ95793.1"/>
    </source>
</evidence>
<accession>A0A0C9X3F8</accession>
<dbReference type="HOGENOM" id="CLU_1289101_0_0_1"/>
<feature type="region of interest" description="Disordered" evidence="1">
    <location>
        <begin position="164"/>
        <end position="190"/>
    </location>
</feature>
<gene>
    <name evidence="2" type="ORF">K443DRAFT_637816</name>
</gene>
<name>A0A0C9X3F8_9AGAR</name>
<reference evidence="3" key="2">
    <citation type="submission" date="2015-01" db="EMBL/GenBank/DDBJ databases">
        <title>Evolutionary Origins and Diversification of the Mycorrhizal Mutualists.</title>
        <authorList>
            <consortium name="DOE Joint Genome Institute"/>
            <consortium name="Mycorrhizal Genomics Consortium"/>
            <person name="Kohler A."/>
            <person name="Kuo A."/>
            <person name="Nagy L.G."/>
            <person name="Floudas D."/>
            <person name="Copeland A."/>
            <person name="Barry K.W."/>
            <person name="Cichocki N."/>
            <person name="Veneault-Fourrey C."/>
            <person name="LaButti K."/>
            <person name="Lindquist E.A."/>
            <person name="Lipzen A."/>
            <person name="Lundell T."/>
            <person name="Morin E."/>
            <person name="Murat C."/>
            <person name="Riley R."/>
            <person name="Ohm R."/>
            <person name="Sun H."/>
            <person name="Tunlid A."/>
            <person name="Henrissat B."/>
            <person name="Grigoriev I.V."/>
            <person name="Hibbett D.S."/>
            <person name="Martin F."/>
        </authorList>
    </citation>
    <scope>NUCLEOTIDE SEQUENCE [LARGE SCALE GENOMIC DNA]</scope>
    <source>
        <strain evidence="3">LaAM-08-1</strain>
    </source>
</reference>
<organism evidence="2 3">
    <name type="scientific">Laccaria amethystina LaAM-08-1</name>
    <dbReference type="NCBI Taxonomy" id="1095629"/>
    <lineage>
        <taxon>Eukaryota</taxon>
        <taxon>Fungi</taxon>
        <taxon>Dikarya</taxon>
        <taxon>Basidiomycota</taxon>
        <taxon>Agaricomycotina</taxon>
        <taxon>Agaricomycetes</taxon>
        <taxon>Agaricomycetidae</taxon>
        <taxon>Agaricales</taxon>
        <taxon>Agaricineae</taxon>
        <taxon>Hydnangiaceae</taxon>
        <taxon>Laccaria</taxon>
    </lineage>
</organism>
<keyword evidence="3" id="KW-1185">Reference proteome</keyword>
<evidence type="ECO:0000256" key="1">
    <source>
        <dbReference type="SAM" id="MobiDB-lite"/>
    </source>
</evidence>
<dbReference type="Proteomes" id="UP000054477">
    <property type="component" value="Unassembled WGS sequence"/>
</dbReference>
<evidence type="ECO:0000313" key="3">
    <source>
        <dbReference type="Proteomes" id="UP000054477"/>
    </source>
</evidence>